<dbReference type="InterPro" id="IPR015590">
    <property type="entry name" value="Aldehyde_DH_dom"/>
</dbReference>
<dbReference type="PROSITE" id="PS00687">
    <property type="entry name" value="ALDEHYDE_DEHYDR_GLU"/>
    <property type="match status" value="1"/>
</dbReference>
<evidence type="ECO:0000313" key="7">
    <source>
        <dbReference type="Proteomes" id="UP000321764"/>
    </source>
</evidence>
<dbReference type="Pfam" id="PF00171">
    <property type="entry name" value="Aldedh"/>
    <property type="match status" value="1"/>
</dbReference>
<dbReference type="InterPro" id="IPR016163">
    <property type="entry name" value="Ald_DH_C"/>
</dbReference>
<feature type="active site" evidence="3">
    <location>
        <position position="264"/>
    </location>
</feature>
<comment type="caution">
    <text evidence="6">The sequence shown here is derived from an EMBL/GenBank/DDBJ whole genome shotgun (WGS) entry which is preliminary data.</text>
</comment>
<protein>
    <submittedName>
        <fullName evidence="6">Aldehyde dehydrogenase</fullName>
    </submittedName>
</protein>
<keyword evidence="7" id="KW-1185">Reference proteome</keyword>
<reference evidence="6 7" key="1">
    <citation type="submission" date="2019-07" db="EMBL/GenBank/DDBJ databases">
        <title>Reinekea sp. strain SSH23 genome sequencing and assembly.</title>
        <authorList>
            <person name="Kim I."/>
        </authorList>
    </citation>
    <scope>NUCLEOTIDE SEQUENCE [LARGE SCALE GENOMIC DNA]</scope>
    <source>
        <strain evidence="6 7">SSH23</strain>
    </source>
</reference>
<dbReference type="PANTHER" id="PTHR11699">
    <property type="entry name" value="ALDEHYDE DEHYDROGENASE-RELATED"/>
    <property type="match status" value="1"/>
</dbReference>
<accession>A0A5C8ZCL9</accession>
<evidence type="ECO:0000256" key="1">
    <source>
        <dbReference type="ARBA" id="ARBA00009986"/>
    </source>
</evidence>
<dbReference type="OrthoDB" id="9812625at2"/>
<dbReference type="CDD" id="cd07112">
    <property type="entry name" value="ALDH_GABALDH-PuuC"/>
    <property type="match status" value="1"/>
</dbReference>
<dbReference type="EMBL" id="VKAD01000001">
    <property type="protein sequence ID" value="TXR54888.1"/>
    <property type="molecule type" value="Genomic_DNA"/>
</dbReference>
<evidence type="ECO:0000256" key="3">
    <source>
        <dbReference type="PROSITE-ProRule" id="PRU10007"/>
    </source>
</evidence>
<dbReference type="SUPFAM" id="SSF53720">
    <property type="entry name" value="ALDH-like"/>
    <property type="match status" value="1"/>
</dbReference>
<evidence type="ECO:0000259" key="5">
    <source>
        <dbReference type="Pfam" id="PF00171"/>
    </source>
</evidence>
<dbReference type="AlphaFoldDB" id="A0A5C8ZCL9"/>
<comment type="similarity">
    <text evidence="1 4">Belongs to the aldehyde dehydrogenase family.</text>
</comment>
<dbReference type="FunFam" id="3.40.309.10:FF:000012">
    <property type="entry name" value="Betaine aldehyde dehydrogenase"/>
    <property type="match status" value="1"/>
</dbReference>
<dbReference type="Gene3D" id="3.40.605.10">
    <property type="entry name" value="Aldehyde Dehydrogenase, Chain A, domain 1"/>
    <property type="match status" value="1"/>
</dbReference>
<dbReference type="InterPro" id="IPR029510">
    <property type="entry name" value="Ald_DH_CS_GLU"/>
</dbReference>
<name>A0A5C8ZCL9_9GAMM</name>
<evidence type="ECO:0000313" key="6">
    <source>
        <dbReference type="EMBL" id="TXR54888.1"/>
    </source>
</evidence>
<evidence type="ECO:0000256" key="4">
    <source>
        <dbReference type="RuleBase" id="RU003345"/>
    </source>
</evidence>
<dbReference type="GO" id="GO:0004030">
    <property type="term" value="F:aldehyde dehydrogenase [NAD(P)+] activity"/>
    <property type="evidence" value="ECO:0007669"/>
    <property type="project" value="UniProtKB-ARBA"/>
</dbReference>
<organism evidence="6 7">
    <name type="scientific">Reinekea thalattae</name>
    <dbReference type="NCBI Taxonomy" id="2593301"/>
    <lineage>
        <taxon>Bacteria</taxon>
        <taxon>Pseudomonadati</taxon>
        <taxon>Pseudomonadota</taxon>
        <taxon>Gammaproteobacteria</taxon>
        <taxon>Oceanospirillales</taxon>
        <taxon>Saccharospirillaceae</taxon>
        <taxon>Reinekea</taxon>
    </lineage>
</organism>
<dbReference type="Proteomes" id="UP000321764">
    <property type="component" value="Unassembled WGS sequence"/>
</dbReference>
<dbReference type="Gene3D" id="3.40.309.10">
    <property type="entry name" value="Aldehyde Dehydrogenase, Chain A, domain 2"/>
    <property type="match status" value="1"/>
</dbReference>
<dbReference type="FunFam" id="3.40.605.10:FF:000001">
    <property type="entry name" value="Aldehyde dehydrogenase 1"/>
    <property type="match status" value="1"/>
</dbReference>
<dbReference type="InterPro" id="IPR016162">
    <property type="entry name" value="Ald_DH_N"/>
</dbReference>
<sequence>MATQTWSEKAATLHYSTQAFINGQLTDAISGQTFDCFNPATGEQLGSIARCDQADVDLAVKVARQQFESRVWSGLEPAKRKQQLLKFAALVEQNVEKLALLDTLDAGKPIADTLSYDAPATARCIAWNAEAIDKLYDEVAPTTSNALALVTREAVGVVAAIVPWNFPSVMAAWKFAAALAAGNSIIVKPSEKSPLSAIYLAELAFEAGIPAGVFQVLPGFGHEAGQALALHMDVDCITFTGSTAVGKKLVSFAGESNLKRTFMECGGKSPHVIFSDVKDLDAAVNTAAAAICYNQGEVCTAGSRLLVQREIYDQVVEKLVPAIGAWQPANPLLESTKVGAIIDQQQLDKILGYIDIAKKEGANLLCGGQQVQLGSGGFFVQPTVFTDVTADMTIFKEEIFGPVLAVTVFDTVEQGIELANDTEYGLAAGIWTSDISKAIQCSRALRAGTVFVNNWDGGDMTMPFGGYKQSGNGRDKSLHAIEKYTEMKSTWIELN</sequence>
<gene>
    <name evidence="6" type="ORF">FME95_10240</name>
</gene>
<evidence type="ECO:0000256" key="2">
    <source>
        <dbReference type="ARBA" id="ARBA00023002"/>
    </source>
</evidence>
<dbReference type="RefSeq" id="WP_147714287.1">
    <property type="nucleotide sequence ID" value="NZ_VKAD01000001.1"/>
</dbReference>
<dbReference type="InterPro" id="IPR016161">
    <property type="entry name" value="Ald_DH/histidinol_DH"/>
</dbReference>
<feature type="domain" description="Aldehyde dehydrogenase" evidence="5">
    <location>
        <begin position="32"/>
        <end position="489"/>
    </location>
</feature>
<keyword evidence="2 4" id="KW-0560">Oxidoreductase</keyword>
<proteinExistence type="inferred from homology"/>